<evidence type="ECO:0000256" key="1">
    <source>
        <dbReference type="SAM" id="Phobius"/>
    </source>
</evidence>
<dbReference type="AlphaFoldDB" id="A0A518CLC1"/>
<keyword evidence="1" id="KW-0812">Transmembrane</keyword>
<evidence type="ECO:0008006" key="4">
    <source>
        <dbReference type="Google" id="ProtNLM"/>
    </source>
</evidence>
<organism evidence="2 3">
    <name type="scientific">Polystyrenella longa</name>
    <dbReference type="NCBI Taxonomy" id="2528007"/>
    <lineage>
        <taxon>Bacteria</taxon>
        <taxon>Pseudomonadati</taxon>
        <taxon>Planctomycetota</taxon>
        <taxon>Planctomycetia</taxon>
        <taxon>Planctomycetales</taxon>
        <taxon>Planctomycetaceae</taxon>
        <taxon>Polystyrenella</taxon>
    </lineage>
</organism>
<keyword evidence="1" id="KW-1133">Transmembrane helix</keyword>
<feature type="transmembrane region" description="Helical" evidence="1">
    <location>
        <begin position="52"/>
        <end position="69"/>
    </location>
</feature>
<accession>A0A518CLC1</accession>
<proteinExistence type="predicted"/>
<protein>
    <recommendedName>
        <fullName evidence="4">DUF883 domain-containing protein</fullName>
    </recommendedName>
</protein>
<evidence type="ECO:0000313" key="2">
    <source>
        <dbReference type="EMBL" id="QDU80021.1"/>
    </source>
</evidence>
<dbReference type="KEGG" id="plon:Pla110_17430"/>
<sequence length="71" mass="7952">MQPNRMQEYIKAGHLPNEAEVKEYVEDIKQDVLESAQEGEAFLQNKIKENPGFALGIGLLAGLAIGWLLKR</sequence>
<gene>
    <name evidence="2" type="ORF">Pla110_17430</name>
</gene>
<dbReference type="RefSeq" id="WP_144995081.1">
    <property type="nucleotide sequence ID" value="NZ_CP036281.1"/>
</dbReference>
<evidence type="ECO:0000313" key="3">
    <source>
        <dbReference type="Proteomes" id="UP000317178"/>
    </source>
</evidence>
<dbReference type="Proteomes" id="UP000317178">
    <property type="component" value="Chromosome"/>
</dbReference>
<reference evidence="2 3" key="1">
    <citation type="submission" date="2019-02" db="EMBL/GenBank/DDBJ databases">
        <title>Deep-cultivation of Planctomycetes and their phenomic and genomic characterization uncovers novel biology.</title>
        <authorList>
            <person name="Wiegand S."/>
            <person name="Jogler M."/>
            <person name="Boedeker C."/>
            <person name="Pinto D."/>
            <person name="Vollmers J."/>
            <person name="Rivas-Marin E."/>
            <person name="Kohn T."/>
            <person name="Peeters S.H."/>
            <person name="Heuer A."/>
            <person name="Rast P."/>
            <person name="Oberbeckmann S."/>
            <person name="Bunk B."/>
            <person name="Jeske O."/>
            <person name="Meyerdierks A."/>
            <person name="Storesund J.E."/>
            <person name="Kallscheuer N."/>
            <person name="Luecker S."/>
            <person name="Lage O.M."/>
            <person name="Pohl T."/>
            <person name="Merkel B.J."/>
            <person name="Hornburger P."/>
            <person name="Mueller R.-W."/>
            <person name="Bruemmer F."/>
            <person name="Labrenz M."/>
            <person name="Spormann A.M."/>
            <person name="Op den Camp H."/>
            <person name="Overmann J."/>
            <person name="Amann R."/>
            <person name="Jetten M.S.M."/>
            <person name="Mascher T."/>
            <person name="Medema M.H."/>
            <person name="Devos D.P."/>
            <person name="Kaster A.-K."/>
            <person name="Ovreas L."/>
            <person name="Rohde M."/>
            <person name="Galperin M.Y."/>
            <person name="Jogler C."/>
        </authorList>
    </citation>
    <scope>NUCLEOTIDE SEQUENCE [LARGE SCALE GENOMIC DNA]</scope>
    <source>
        <strain evidence="2 3">Pla110</strain>
    </source>
</reference>
<name>A0A518CLC1_9PLAN</name>
<keyword evidence="3" id="KW-1185">Reference proteome</keyword>
<keyword evidence="1" id="KW-0472">Membrane</keyword>
<dbReference type="EMBL" id="CP036281">
    <property type="protein sequence ID" value="QDU80021.1"/>
    <property type="molecule type" value="Genomic_DNA"/>
</dbReference>